<name>A0ABY8B9J2_9BURK</name>
<feature type="region of interest" description="Disordered" evidence="1">
    <location>
        <begin position="26"/>
        <end position="103"/>
    </location>
</feature>
<dbReference type="Proteomes" id="UP001216510">
    <property type="component" value="Chromosome"/>
</dbReference>
<proteinExistence type="predicted"/>
<feature type="signal peptide" evidence="2">
    <location>
        <begin position="1"/>
        <end position="25"/>
    </location>
</feature>
<protein>
    <recommendedName>
        <fullName evidence="5">DUF2782 domain-containing protein</fullName>
    </recommendedName>
</protein>
<feature type="compositionally biased region" description="Pro residues" evidence="1">
    <location>
        <begin position="136"/>
        <end position="148"/>
    </location>
</feature>
<evidence type="ECO:0000256" key="2">
    <source>
        <dbReference type="SAM" id="SignalP"/>
    </source>
</evidence>
<evidence type="ECO:0000313" key="4">
    <source>
        <dbReference type="Proteomes" id="UP001216510"/>
    </source>
</evidence>
<reference evidence="3 4" key="1">
    <citation type="submission" date="2023-02" db="EMBL/GenBank/DDBJ databases">
        <title>Gemone sequence of Telluria chitinolytica ACM 3522T.</title>
        <authorList>
            <person name="Frediansyah A."/>
            <person name="Miess H."/>
            <person name="Gross H."/>
        </authorList>
    </citation>
    <scope>NUCLEOTIDE SEQUENCE [LARGE SCALE GENOMIC DNA]</scope>
    <source>
        <strain evidence="3 4">ACM 3522</strain>
    </source>
</reference>
<feature type="compositionally biased region" description="Basic and acidic residues" evidence="1">
    <location>
        <begin position="29"/>
        <end position="41"/>
    </location>
</feature>
<organism evidence="3 4">
    <name type="scientific">Pseudoduganella chitinolytica</name>
    <dbReference type="NCBI Taxonomy" id="34070"/>
    <lineage>
        <taxon>Bacteria</taxon>
        <taxon>Pseudomonadati</taxon>
        <taxon>Pseudomonadota</taxon>
        <taxon>Betaproteobacteria</taxon>
        <taxon>Burkholderiales</taxon>
        <taxon>Oxalobacteraceae</taxon>
        <taxon>Telluria group</taxon>
        <taxon>Pseudoduganella</taxon>
    </lineage>
</organism>
<evidence type="ECO:0000256" key="1">
    <source>
        <dbReference type="SAM" id="MobiDB-lite"/>
    </source>
</evidence>
<dbReference type="RefSeq" id="WP_277413830.1">
    <property type="nucleotide sequence ID" value="NZ_CP119083.1"/>
</dbReference>
<feature type="compositionally biased region" description="Polar residues" evidence="1">
    <location>
        <begin position="47"/>
        <end position="94"/>
    </location>
</feature>
<dbReference type="EMBL" id="CP119083">
    <property type="protein sequence ID" value="WEF31039.1"/>
    <property type="molecule type" value="Genomic_DNA"/>
</dbReference>
<accession>A0ABY8B9J2</accession>
<keyword evidence="2" id="KW-0732">Signal</keyword>
<gene>
    <name evidence="3" type="ORF">PX653_16350</name>
</gene>
<keyword evidence="4" id="KW-1185">Reference proteome</keyword>
<feature type="chain" id="PRO_5046841215" description="DUF2782 domain-containing protein" evidence="2">
    <location>
        <begin position="26"/>
        <end position="148"/>
    </location>
</feature>
<feature type="region of interest" description="Disordered" evidence="1">
    <location>
        <begin position="115"/>
        <end position="148"/>
    </location>
</feature>
<evidence type="ECO:0000313" key="3">
    <source>
        <dbReference type="EMBL" id="WEF31039.1"/>
    </source>
</evidence>
<evidence type="ECO:0008006" key="5">
    <source>
        <dbReference type="Google" id="ProtNLM"/>
    </source>
</evidence>
<sequence>MRTPAFLLTLSAASALLALALPAGAQTEAQKKLEQPPKLEQLDDTDTPITVSPKQNRETTTSVQRQNGRITQETVQAGGSTYTIKPNNTNSTAQAGDAGGPAVRGAQWTVMEFDIAKKQKQRSADAAAAAENAEDAPPPPPPPAKANR</sequence>